<accession>A0A0E9UTN9</accession>
<proteinExistence type="predicted"/>
<evidence type="ECO:0000313" key="1">
    <source>
        <dbReference type="EMBL" id="JAH69192.1"/>
    </source>
</evidence>
<sequence>MRLHCIKTLLTAIPANIPYPIPPRNNHVFLVPQPSCLILKRFGLSQNGLAGSQLAKNGIIFKTEAKI</sequence>
<organism evidence="1">
    <name type="scientific">Anguilla anguilla</name>
    <name type="common">European freshwater eel</name>
    <name type="synonym">Muraena anguilla</name>
    <dbReference type="NCBI Taxonomy" id="7936"/>
    <lineage>
        <taxon>Eukaryota</taxon>
        <taxon>Metazoa</taxon>
        <taxon>Chordata</taxon>
        <taxon>Craniata</taxon>
        <taxon>Vertebrata</taxon>
        <taxon>Euteleostomi</taxon>
        <taxon>Actinopterygii</taxon>
        <taxon>Neopterygii</taxon>
        <taxon>Teleostei</taxon>
        <taxon>Anguilliformes</taxon>
        <taxon>Anguillidae</taxon>
        <taxon>Anguilla</taxon>
    </lineage>
</organism>
<dbReference type="AlphaFoldDB" id="A0A0E9UTN9"/>
<reference evidence="1" key="1">
    <citation type="submission" date="2014-11" db="EMBL/GenBank/DDBJ databases">
        <authorList>
            <person name="Amaro Gonzalez C."/>
        </authorList>
    </citation>
    <scope>NUCLEOTIDE SEQUENCE</scope>
</reference>
<protein>
    <submittedName>
        <fullName evidence="1">Uncharacterized protein</fullName>
    </submittedName>
</protein>
<reference evidence="1" key="2">
    <citation type="journal article" date="2015" name="Fish Shellfish Immunol.">
        <title>Early steps in the European eel (Anguilla anguilla)-Vibrio vulnificus interaction in the gills: Role of the RtxA13 toxin.</title>
        <authorList>
            <person name="Callol A."/>
            <person name="Pajuelo D."/>
            <person name="Ebbesson L."/>
            <person name="Teles M."/>
            <person name="MacKenzie S."/>
            <person name="Amaro C."/>
        </authorList>
    </citation>
    <scope>NUCLEOTIDE SEQUENCE</scope>
</reference>
<dbReference type="EMBL" id="GBXM01039385">
    <property type="protein sequence ID" value="JAH69192.1"/>
    <property type="molecule type" value="Transcribed_RNA"/>
</dbReference>
<name>A0A0E9UTN9_ANGAN</name>